<gene>
    <name evidence="9" type="ORF">FGL83_03180</name>
</gene>
<evidence type="ECO:0000256" key="1">
    <source>
        <dbReference type="ARBA" id="ARBA00004651"/>
    </source>
</evidence>
<keyword evidence="10" id="KW-1185">Reference proteome</keyword>
<dbReference type="InterPro" id="IPR050366">
    <property type="entry name" value="BP-dependent_transpt_permease"/>
</dbReference>
<keyword evidence="6 7" id="KW-0472">Membrane</keyword>
<feature type="transmembrane region" description="Helical" evidence="7">
    <location>
        <begin position="214"/>
        <end position="235"/>
    </location>
</feature>
<evidence type="ECO:0000256" key="7">
    <source>
        <dbReference type="RuleBase" id="RU363032"/>
    </source>
</evidence>
<keyword evidence="3" id="KW-1003">Cell membrane</keyword>
<dbReference type="InterPro" id="IPR035906">
    <property type="entry name" value="MetI-like_sf"/>
</dbReference>
<dbReference type="KEGG" id="llf:BCR17_03745"/>
<evidence type="ECO:0000256" key="3">
    <source>
        <dbReference type="ARBA" id="ARBA00022475"/>
    </source>
</evidence>
<evidence type="ECO:0000256" key="5">
    <source>
        <dbReference type="ARBA" id="ARBA00022989"/>
    </source>
</evidence>
<dbReference type="AlphaFoldDB" id="A0AAP9EBK1"/>
<keyword evidence="4 7" id="KW-0812">Transmembrane</keyword>
<dbReference type="PANTHER" id="PTHR43386">
    <property type="entry name" value="OLIGOPEPTIDE TRANSPORT SYSTEM PERMEASE PROTEIN APPC"/>
    <property type="match status" value="1"/>
</dbReference>
<dbReference type="PANTHER" id="PTHR43386:SF1">
    <property type="entry name" value="D,D-DIPEPTIDE TRANSPORT SYSTEM PERMEASE PROTEIN DDPC-RELATED"/>
    <property type="match status" value="1"/>
</dbReference>
<evidence type="ECO:0000256" key="6">
    <source>
        <dbReference type="ARBA" id="ARBA00023136"/>
    </source>
</evidence>
<name>A0AAP9EBK1_LEULA</name>
<evidence type="ECO:0000313" key="10">
    <source>
        <dbReference type="Proteomes" id="UP000321298"/>
    </source>
</evidence>
<dbReference type="InterPro" id="IPR025966">
    <property type="entry name" value="OppC_N"/>
</dbReference>
<feature type="transmembrane region" description="Helical" evidence="7">
    <location>
        <begin position="260"/>
        <end position="281"/>
    </location>
</feature>
<evidence type="ECO:0000313" key="9">
    <source>
        <dbReference type="EMBL" id="QEA43755.1"/>
    </source>
</evidence>
<evidence type="ECO:0000256" key="2">
    <source>
        <dbReference type="ARBA" id="ARBA00022448"/>
    </source>
</evidence>
<dbReference type="Gene3D" id="1.10.3720.10">
    <property type="entry name" value="MetI-like"/>
    <property type="match status" value="1"/>
</dbReference>
<feature type="transmembrane region" description="Helical" evidence="7">
    <location>
        <begin position="128"/>
        <end position="146"/>
    </location>
</feature>
<dbReference type="Proteomes" id="UP000321298">
    <property type="component" value="Chromosome"/>
</dbReference>
<evidence type="ECO:0000256" key="4">
    <source>
        <dbReference type="ARBA" id="ARBA00022692"/>
    </source>
</evidence>
<keyword evidence="2 7" id="KW-0813">Transport</keyword>
<reference evidence="9 10" key="1">
    <citation type="submission" date="2019-06" db="EMBL/GenBank/DDBJ databases">
        <title>Genome analyses of bacteria isolated from kimchi.</title>
        <authorList>
            <person name="Lee S."/>
            <person name="Ahn S."/>
            <person name="Roh S."/>
        </authorList>
    </citation>
    <scope>NUCLEOTIDE SEQUENCE [LARGE SCALE GENOMIC DNA]</scope>
    <source>
        <strain evidence="9 10">CBA3625</strain>
    </source>
</reference>
<dbReference type="GO" id="GO:0055085">
    <property type="term" value="P:transmembrane transport"/>
    <property type="evidence" value="ECO:0007669"/>
    <property type="project" value="InterPro"/>
</dbReference>
<organism evidence="9 10">
    <name type="scientific">Leuconostoc lactis</name>
    <dbReference type="NCBI Taxonomy" id="1246"/>
    <lineage>
        <taxon>Bacteria</taxon>
        <taxon>Bacillati</taxon>
        <taxon>Bacillota</taxon>
        <taxon>Bacilli</taxon>
        <taxon>Lactobacillales</taxon>
        <taxon>Lactobacillaceae</taxon>
        <taxon>Leuconostoc</taxon>
    </lineage>
</organism>
<feature type="transmembrane region" description="Helical" evidence="7">
    <location>
        <begin position="152"/>
        <end position="171"/>
    </location>
</feature>
<dbReference type="GeneID" id="66531182"/>
<dbReference type="InterPro" id="IPR000515">
    <property type="entry name" value="MetI-like"/>
</dbReference>
<dbReference type="GO" id="GO:0005886">
    <property type="term" value="C:plasma membrane"/>
    <property type="evidence" value="ECO:0007669"/>
    <property type="project" value="UniProtKB-SubCell"/>
</dbReference>
<comment type="similarity">
    <text evidence="7">Belongs to the binding-protein-dependent transport system permease family.</text>
</comment>
<keyword evidence="5 7" id="KW-1133">Transmembrane helix</keyword>
<feature type="transmembrane region" description="Helical" evidence="7">
    <location>
        <begin position="92"/>
        <end position="116"/>
    </location>
</feature>
<dbReference type="Pfam" id="PF12911">
    <property type="entry name" value="OppC_N"/>
    <property type="match status" value="1"/>
</dbReference>
<dbReference type="EMBL" id="CP042387">
    <property type="protein sequence ID" value="QEA43755.1"/>
    <property type="molecule type" value="Genomic_DNA"/>
</dbReference>
<protein>
    <submittedName>
        <fullName evidence="9">ABC transporter permease</fullName>
    </submittedName>
</protein>
<sequence>MATKKSRFGEKFLKNFWRELERDGLGLTALILLIALFLFIFIGQFFVPSDIGTMSSILNANLPPLTNGHILGTTDSGADFILTLIASAKNSIIIGFGVATLISVISIVFGMMIGYFGGWVDWIAMRVIDFWLIMPLIMVLAIIFATAKGVSIWSLIMILSVISWPANVRLVRTLTLSEVNRDYVEAAKISGTPWYKILFSGILPNISSTIISDYALTLAGSIGIETGLTFLGFGLKQGTSSLGSMLMVLNGSASTIYVRWWLWVPVTLILIILTFGFVVLGQVARRAMDQRQALN</sequence>
<feature type="transmembrane region" description="Helical" evidence="7">
    <location>
        <begin position="24"/>
        <end position="47"/>
    </location>
</feature>
<dbReference type="Pfam" id="PF00528">
    <property type="entry name" value="BPD_transp_1"/>
    <property type="match status" value="1"/>
</dbReference>
<dbReference type="RefSeq" id="WP_068851187.1">
    <property type="nucleotide sequence ID" value="NZ_BJMJ01000007.1"/>
</dbReference>
<evidence type="ECO:0000259" key="8">
    <source>
        <dbReference type="PROSITE" id="PS50928"/>
    </source>
</evidence>
<dbReference type="SUPFAM" id="SSF161098">
    <property type="entry name" value="MetI-like"/>
    <property type="match status" value="1"/>
</dbReference>
<dbReference type="CDD" id="cd06261">
    <property type="entry name" value="TM_PBP2"/>
    <property type="match status" value="1"/>
</dbReference>
<feature type="domain" description="ABC transmembrane type-1" evidence="8">
    <location>
        <begin position="92"/>
        <end position="281"/>
    </location>
</feature>
<accession>A0AAP9EBK1</accession>
<dbReference type="PROSITE" id="PS50928">
    <property type="entry name" value="ABC_TM1"/>
    <property type="match status" value="1"/>
</dbReference>
<proteinExistence type="inferred from homology"/>
<comment type="subcellular location">
    <subcellularLocation>
        <location evidence="1 7">Cell membrane</location>
        <topology evidence="1 7">Multi-pass membrane protein</topology>
    </subcellularLocation>
</comment>